<dbReference type="OMA" id="IHSQTGF"/>
<dbReference type="PANTHER" id="PTHR39472">
    <property type="entry name" value="EXPRESSED PROTEIN"/>
    <property type="match status" value="1"/>
</dbReference>
<dbReference type="InParanoid" id="A0A2H3DVD6"/>
<feature type="coiled-coil region" evidence="1">
    <location>
        <begin position="82"/>
        <end position="109"/>
    </location>
</feature>
<dbReference type="PANTHER" id="PTHR39472:SF1">
    <property type="entry name" value="EXPRESSED PROTEIN"/>
    <property type="match status" value="1"/>
</dbReference>
<feature type="coiled-coil region" evidence="1">
    <location>
        <begin position="183"/>
        <end position="212"/>
    </location>
</feature>
<dbReference type="Proteomes" id="UP000217790">
    <property type="component" value="Unassembled WGS sequence"/>
</dbReference>
<organism evidence="3 4">
    <name type="scientific">Armillaria gallica</name>
    <name type="common">Bulbous honey fungus</name>
    <name type="synonym">Armillaria bulbosa</name>
    <dbReference type="NCBI Taxonomy" id="47427"/>
    <lineage>
        <taxon>Eukaryota</taxon>
        <taxon>Fungi</taxon>
        <taxon>Dikarya</taxon>
        <taxon>Basidiomycota</taxon>
        <taxon>Agaricomycotina</taxon>
        <taxon>Agaricomycetes</taxon>
        <taxon>Agaricomycetidae</taxon>
        <taxon>Agaricales</taxon>
        <taxon>Marasmiineae</taxon>
        <taxon>Physalacriaceae</taxon>
        <taxon>Armillaria</taxon>
    </lineage>
</organism>
<keyword evidence="4" id="KW-1185">Reference proteome</keyword>
<dbReference type="STRING" id="47427.A0A2H3DVD6"/>
<evidence type="ECO:0000313" key="4">
    <source>
        <dbReference type="Proteomes" id="UP000217790"/>
    </source>
</evidence>
<dbReference type="OrthoDB" id="21214at2759"/>
<keyword evidence="1" id="KW-0175">Coiled coil</keyword>
<evidence type="ECO:0000256" key="1">
    <source>
        <dbReference type="SAM" id="Coils"/>
    </source>
</evidence>
<dbReference type="EMBL" id="KZ293649">
    <property type="protein sequence ID" value="PBK97834.1"/>
    <property type="molecule type" value="Genomic_DNA"/>
</dbReference>
<evidence type="ECO:0000256" key="2">
    <source>
        <dbReference type="SAM" id="MobiDB-lite"/>
    </source>
</evidence>
<accession>A0A2H3DVD6</accession>
<reference evidence="4" key="1">
    <citation type="journal article" date="2017" name="Nat. Ecol. Evol.">
        <title>Genome expansion and lineage-specific genetic innovations in the forest pathogenic fungi Armillaria.</title>
        <authorList>
            <person name="Sipos G."/>
            <person name="Prasanna A.N."/>
            <person name="Walter M.C."/>
            <person name="O'Connor E."/>
            <person name="Balint B."/>
            <person name="Krizsan K."/>
            <person name="Kiss B."/>
            <person name="Hess J."/>
            <person name="Varga T."/>
            <person name="Slot J."/>
            <person name="Riley R."/>
            <person name="Boka B."/>
            <person name="Rigling D."/>
            <person name="Barry K."/>
            <person name="Lee J."/>
            <person name="Mihaltcheva S."/>
            <person name="LaButti K."/>
            <person name="Lipzen A."/>
            <person name="Waldron R."/>
            <person name="Moloney N.M."/>
            <person name="Sperisen C."/>
            <person name="Kredics L."/>
            <person name="Vagvoelgyi C."/>
            <person name="Patrignani A."/>
            <person name="Fitzpatrick D."/>
            <person name="Nagy I."/>
            <person name="Doyle S."/>
            <person name="Anderson J.B."/>
            <person name="Grigoriev I.V."/>
            <person name="Gueldener U."/>
            <person name="Muensterkoetter M."/>
            <person name="Nagy L.G."/>
        </authorList>
    </citation>
    <scope>NUCLEOTIDE SEQUENCE [LARGE SCALE GENOMIC DNA]</scope>
    <source>
        <strain evidence="4">Ar21-2</strain>
    </source>
</reference>
<proteinExistence type="predicted"/>
<dbReference type="AlphaFoldDB" id="A0A2H3DVD6"/>
<name>A0A2H3DVD6_ARMGA</name>
<gene>
    <name evidence="3" type="ORF">ARMGADRAFT_1027251</name>
</gene>
<evidence type="ECO:0000313" key="3">
    <source>
        <dbReference type="EMBL" id="PBK97834.1"/>
    </source>
</evidence>
<protein>
    <submittedName>
        <fullName evidence="3">Uncharacterized protein</fullName>
    </submittedName>
</protein>
<feature type="region of interest" description="Disordered" evidence="2">
    <location>
        <begin position="232"/>
        <end position="261"/>
    </location>
</feature>
<sequence>MTILDNNDQDLMQLWQIITDLSDQLNQNRTLSVALYGQAGNVKSQAVHTQTGFVLRRFNLDKSQEEYDAELERMNTMMSSENQSLQYDNKQLNTLIKEYEQTLETVMSNFLLASPNGPSHPKKDVQERELSLIREYETRLLALEEDNAARDLSTSTATSGAITRLSTIMRRVLRSLGGEDGEDASEEQAAASLEREIELARLEKENEELKRMMGLLPPLQGRREGYDPRTFFEQGKSRPVGITSGSAVGPFGTFKRTRPVA</sequence>